<evidence type="ECO:0000313" key="2">
    <source>
        <dbReference type="EMBL" id="TWH74013.1"/>
    </source>
</evidence>
<keyword evidence="1" id="KW-0732">Signal</keyword>
<keyword evidence="3" id="KW-1185">Reference proteome</keyword>
<reference evidence="2 3" key="1">
    <citation type="submission" date="2019-07" db="EMBL/GenBank/DDBJ databases">
        <title>R&amp;d 2014.</title>
        <authorList>
            <person name="Klenk H.-P."/>
        </authorList>
    </citation>
    <scope>NUCLEOTIDE SEQUENCE [LARGE SCALE GENOMIC DNA]</scope>
    <source>
        <strain evidence="2 3">DSM 45764</strain>
    </source>
</reference>
<gene>
    <name evidence="2" type="ORF">JD78_02545</name>
</gene>
<feature type="signal peptide" evidence="1">
    <location>
        <begin position="1"/>
        <end position="21"/>
    </location>
</feature>
<comment type="caution">
    <text evidence="2">The sequence shown here is derived from an EMBL/GenBank/DDBJ whole genome shotgun (WGS) entry which is preliminary data.</text>
</comment>
<feature type="chain" id="PRO_5038513816" description="PASTA domain-containing protein" evidence="1">
    <location>
        <begin position="22"/>
        <end position="292"/>
    </location>
</feature>
<dbReference type="EMBL" id="VLKF01000001">
    <property type="protein sequence ID" value="TWH74013.1"/>
    <property type="molecule type" value="Genomic_DNA"/>
</dbReference>
<dbReference type="RefSeq" id="WP_166521161.1">
    <property type="nucleotide sequence ID" value="NZ_VLKF01000001.1"/>
</dbReference>
<dbReference type="AlphaFoldDB" id="A0A562ITE7"/>
<accession>A0A562ITE7</accession>
<dbReference type="PROSITE" id="PS51257">
    <property type="entry name" value="PROKAR_LIPOPROTEIN"/>
    <property type="match status" value="1"/>
</dbReference>
<proteinExistence type="predicted"/>
<dbReference type="Proteomes" id="UP000321490">
    <property type="component" value="Unassembled WGS sequence"/>
</dbReference>
<protein>
    <recommendedName>
        <fullName evidence="4">PASTA domain-containing protein</fullName>
    </recommendedName>
</protein>
<sequence>MITTLRASAVVGLLAVLAACAEGSGGTTAAPATPGLELPDAADALVLSVEQTGGFTTPEMLAARLPVVSVYADGRVLTEGPVIAIYPGPAWPNVQVQQIDPADVRALAQRALDAGLAEDGDLGSPPLADATSTRFTLQTADQAFVREAYALAEGQDWPDSGLTEDQQEARARLAELRDALTDLTATLGADAVSETEPYEPAAVTALVRPWTEPADDLAPPAEVAWPGPALPGEPLAPGVTCLTVEGEQAAAVVAAARDATTATPWVGSDGARWSVTFRPLLPHEEGCADLTA</sequence>
<evidence type="ECO:0000313" key="3">
    <source>
        <dbReference type="Proteomes" id="UP000321490"/>
    </source>
</evidence>
<organism evidence="2 3">
    <name type="scientific">Modestobacter roseus</name>
    <dbReference type="NCBI Taxonomy" id="1181884"/>
    <lineage>
        <taxon>Bacteria</taxon>
        <taxon>Bacillati</taxon>
        <taxon>Actinomycetota</taxon>
        <taxon>Actinomycetes</taxon>
        <taxon>Geodermatophilales</taxon>
        <taxon>Geodermatophilaceae</taxon>
        <taxon>Modestobacter</taxon>
    </lineage>
</organism>
<name>A0A562ITE7_9ACTN</name>
<evidence type="ECO:0000256" key="1">
    <source>
        <dbReference type="SAM" id="SignalP"/>
    </source>
</evidence>
<evidence type="ECO:0008006" key="4">
    <source>
        <dbReference type="Google" id="ProtNLM"/>
    </source>
</evidence>